<dbReference type="InterPro" id="IPR029063">
    <property type="entry name" value="SAM-dependent_MTases_sf"/>
</dbReference>
<dbReference type="InterPro" id="IPR025799">
    <property type="entry name" value="Arg_MeTrfase"/>
</dbReference>
<accession>A0ABV7E7R9</accession>
<dbReference type="GO" id="GO:0032259">
    <property type="term" value="P:methylation"/>
    <property type="evidence" value="ECO:0007669"/>
    <property type="project" value="UniProtKB-KW"/>
</dbReference>
<dbReference type="SUPFAM" id="SSF53335">
    <property type="entry name" value="S-adenosyl-L-methionine-dependent methyltransferases"/>
    <property type="match status" value="1"/>
</dbReference>
<proteinExistence type="predicted"/>
<dbReference type="Pfam" id="PF06325">
    <property type="entry name" value="PrmA"/>
    <property type="match status" value="1"/>
</dbReference>
<organism evidence="1 2">
    <name type="scientific">Alteraurantiacibacter palmitatis</name>
    <dbReference type="NCBI Taxonomy" id="2054628"/>
    <lineage>
        <taxon>Bacteria</taxon>
        <taxon>Pseudomonadati</taxon>
        <taxon>Pseudomonadota</taxon>
        <taxon>Alphaproteobacteria</taxon>
        <taxon>Sphingomonadales</taxon>
        <taxon>Erythrobacteraceae</taxon>
        <taxon>Alteraurantiacibacter</taxon>
    </lineage>
</organism>
<dbReference type="Proteomes" id="UP001595456">
    <property type="component" value="Unassembled WGS sequence"/>
</dbReference>
<dbReference type="Gene3D" id="3.40.50.150">
    <property type="entry name" value="Vaccinia Virus protein VP39"/>
    <property type="match status" value="1"/>
</dbReference>
<name>A0ABV7E7R9_9SPHN</name>
<dbReference type="EMBL" id="JBHRST010000013">
    <property type="protein sequence ID" value="MFC3098031.1"/>
    <property type="molecule type" value="Genomic_DNA"/>
</dbReference>
<protein>
    <submittedName>
        <fullName evidence="1">Methyltransferase</fullName>
    </submittedName>
</protein>
<dbReference type="PANTHER" id="PTHR11006:SF53">
    <property type="entry name" value="PROTEIN ARGININE N-METHYLTRANSFERASE 3"/>
    <property type="match status" value="1"/>
</dbReference>
<evidence type="ECO:0000313" key="1">
    <source>
        <dbReference type="EMBL" id="MFC3098031.1"/>
    </source>
</evidence>
<sequence length="373" mass="40352">MTSPLEEHYGYLAIAGRAELYQAAISQTITPGDTIADLGCGVGVLGLQCLRAGASHIYGIDYTDAIELARETMLRAGLDARYTAIRDSTFRAVLPEKVDALICDHVGFFGFDYGIIDMVRDARVRMLKPGGAVIPRRIDPMIAGVSSDSCRALAQQWNEADFPPEYRWLNAYARNTKHAHNIETADLCSPALTVANVALDADGPDRYSFKGTLEIARDCRFDGLAGWFNCELAEGVWMTNSPLAEGHIARSNVFLPCLQSFAVKAGDIVGVSLRFTTAGDMIAWTVTPPGGKPQKMSTWNSRILTQADLAADAGKPPVLDRNGRARLAALALVDGKRTAAEIEAQVIANHPGLFPTAEEASRFIRVELGRLGL</sequence>
<keyword evidence="2" id="KW-1185">Reference proteome</keyword>
<dbReference type="RefSeq" id="WP_336925421.1">
    <property type="nucleotide sequence ID" value="NZ_JBANRO010000004.1"/>
</dbReference>
<comment type="caution">
    <text evidence="1">The sequence shown here is derived from an EMBL/GenBank/DDBJ whole genome shotgun (WGS) entry which is preliminary data.</text>
</comment>
<evidence type="ECO:0000313" key="2">
    <source>
        <dbReference type="Proteomes" id="UP001595456"/>
    </source>
</evidence>
<dbReference type="Gene3D" id="2.70.160.11">
    <property type="entry name" value="Hnrnp arginine n-methyltransferase1"/>
    <property type="match status" value="1"/>
</dbReference>
<dbReference type="PANTHER" id="PTHR11006">
    <property type="entry name" value="PROTEIN ARGININE N-METHYLTRANSFERASE"/>
    <property type="match status" value="1"/>
</dbReference>
<dbReference type="GO" id="GO:0008168">
    <property type="term" value="F:methyltransferase activity"/>
    <property type="evidence" value="ECO:0007669"/>
    <property type="project" value="UniProtKB-KW"/>
</dbReference>
<keyword evidence="1" id="KW-0489">Methyltransferase</keyword>
<dbReference type="CDD" id="cd02440">
    <property type="entry name" value="AdoMet_MTases"/>
    <property type="match status" value="1"/>
</dbReference>
<keyword evidence="1" id="KW-0808">Transferase</keyword>
<gene>
    <name evidence="1" type="ORF">ACFODU_09500</name>
</gene>
<reference evidence="2" key="1">
    <citation type="journal article" date="2019" name="Int. J. Syst. Evol. Microbiol.">
        <title>The Global Catalogue of Microorganisms (GCM) 10K type strain sequencing project: providing services to taxonomists for standard genome sequencing and annotation.</title>
        <authorList>
            <consortium name="The Broad Institute Genomics Platform"/>
            <consortium name="The Broad Institute Genome Sequencing Center for Infectious Disease"/>
            <person name="Wu L."/>
            <person name="Ma J."/>
        </authorList>
    </citation>
    <scope>NUCLEOTIDE SEQUENCE [LARGE SCALE GENOMIC DNA]</scope>
    <source>
        <strain evidence="2">KCTC 52607</strain>
    </source>
</reference>